<name>A0A2P8GJA9_9BACT</name>
<sequence>MAILIVTDNPTLNIGLRTIIIGEFPDITIFEAETLQKAIAVTFGQPASIVVLDVGVADGKNIALLDTFKKANPQAAVVVYLGDEFEYIYAFAKAGITALISRKSDAVEVAEALHRASQRLRFISFDIQQILLSDIAAGPENRRKG</sequence>
<accession>A0A2P8GJA9</accession>
<organism evidence="1 2">
    <name type="scientific">Dyadobacter jiangsuensis</name>
    <dbReference type="NCBI Taxonomy" id="1591085"/>
    <lineage>
        <taxon>Bacteria</taxon>
        <taxon>Pseudomonadati</taxon>
        <taxon>Bacteroidota</taxon>
        <taxon>Cytophagia</taxon>
        <taxon>Cytophagales</taxon>
        <taxon>Spirosomataceae</taxon>
        <taxon>Dyadobacter</taxon>
    </lineage>
</organism>
<comment type="caution">
    <text evidence="1">The sequence shown here is derived from an EMBL/GenBank/DDBJ whole genome shotgun (WGS) entry which is preliminary data.</text>
</comment>
<evidence type="ECO:0000313" key="2">
    <source>
        <dbReference type="Proteomes" id="UP000241964"/>
    </source>
</evidence>
<keyword evidence="2" id="KW-1185">Reference proteome</keyword>
<dbReference type="SUPFAM" id="SSF52172">
    <property type="entry name" value="CheY-like"/>
    <property type="match status" value="1"/>
</dbReference>
<reference evidence="1 2" key="1">
    <citation type="submission" date="2018-03" db="EMBL/GenBank/DDBJ databases">
        <title>Genomic Encyclopedia of Archaeal and Bacterial Type Strains, Phase II (KMG-II): from individual species to whole genera.</title>
        <authorList>
            <person name="Goeker M."/>
        </authorList>
    </citation>
    <scope>NUCLEOTIDE SEQUENCE [LARGE SCALE GENOMIC DNA]</scope>
    <source>
        <strain evidence="1 2">DSM 29057</strain>
    </source>
</reference>
<dbReference type="EMBL" id="PYAS01000001">
    <property type="protein sequence ID" value="PSL34054.1"/>
    <property type="molecule type" value="Genomic_DNA"/>
</dbReference>
<proteinExistence type="predicted"/>
<dbReference type="OrthoDB" id="943219at2"/>
<dbReference type="InterPro" id="IPR011006">
    <property type="entry name" value="CheY-like_superfamily"/>
</dbReference>
<dbReference type="Proteomes" id="UP000241964">
    <property type="component" value="Unassembled WGS sequence"/>
</dbReference>
<dbReference type="RefSeq" id="WP_106593713.1">
    <property type="nucleotide sequence ID" value="NZ_PYAS01000001.1"/>
</dbReference>
<gene>
    <name evidence="1" type="ORF">CLV60_101423</name>
</gene>
<dbReference type="AlphaFoldDB" id="A0A2P8GJA9"/>
<evidence type="ECO:0000313" key="1">
    <source>
        <dbReference type="EMBL" id="PSL34054.1"/>
    </source>
</evidence>
<dbReference type="Gene3D" id="3.40.50.2300">
    <property type="match status" value="1"/>
</dbReference>
<protein>
    <submittedName>
        <fullName evidence="1">Response regulator receiver domain-containing protein</fullName>
    </submittedName>
</protein>